<dbReference type="PANTHER" id="PTHR39153">
    <property type="entry name" value="AGR244WP"/>
    <property type="match status" value="1"/>
</dbReference>
<evidence type="ECO:0000313" key="3">
    <source>
        <dbReference type="Proteomes" id="UP001320420"/>
    </source>
</evidence>
<evidence type="ECO:0008006" key="4">
    <source>
        <dbReference type="Google" id="ProtNLM"/>
    </source>
</evidence>
<protein>
    <recommendedName>
        <fullName evidence="4">Imidazoleglycerol-phosphate dehydratase</fullName>
    </recommendedName>
</protein>
<reference evidence="2 3" key="1">
    <citation type="submission" date="2024-02" db="EMBL/GenBank/DDBJ databases">
        <title>De novo assembly and annotation of 12 fungi associated with fruit tree decline syndrome in Ontario, Canada.</title>
        <authorList>
            <person name="Sulman M."/>
            <person name="Ellouze W."/>
            <person name="Ilyukhin E."/>
        </authorList>
    </citation>
    <scope>NUCLEOTIDE SEQUENCE [LARGE SCALE GENOMIC DNA]</scope>
    <source>
        <strain evidence="2 3">M11/M66-122</strain>
    </source>
</reference>
<gene>
    <name evidence="2" type="ORF">SLS62_006312</name>
</gene>
<comment type="caution">
    <text evidence="2">The sequence shown here is derived from an EMBL/GenBank/DDBJ whole genome shotgun (WGS) entry which is preliminary data.</text>
</comment>
<name>A0AAN9YR99_9PEZI</name>
<dbReference type="PANTHER" id="PTHR39153:SF1">
    <property type="entry name" value="AGR244WP"/>
    <property type="match status" value="1"/>
</dbReference>
<feature type="region of interest" description="Disordered" evidence="1">
    <location>
        <begin position="99"/>
        <end position="125"/>
    </location>
</feature>
<dbReference type="AlphaFoldDB" id="A0AAN9YR99"/>
<evidence type="ECO:0000313" key="2">
    <source>
        <dbReference type="EMBL" id="KAK7751652.1"/>
    </source>
</evidence>
<feature type="compositionally biased region" description="Low complexity" evidence="1">
    <location>
        <begin position="116"/>
        <end position="125"/>
    </location>
</feature>
<evidence type="ECO:0000256" key="1">
    <source>
        <dbReference type="SAM" id="MobiDB-lite"/>
    </source>
</evidence>
<dbReference type="InterPro" id="IPR038882">
    <property type="entry name" value="Rcf3"/>
</dbReference>
<organism evidence="2 3">
    <name type="scientific">Diatrype stigma</name>
    <dbReference type="NCBI Taxonomy" id="117547"/>
    <lineage>
        <taxon>Eukaryota</taxon>
        <taxon>Fungi</taxon>
        <taxon>Dikarya</taxon>
        <taxon>Ascomycota</taxon>
        <taxon>Pezizomycotina</taxon>
        <taxon>Sordariomycetes</taxon>
        <taxon>Xylariomycetidae</taxon>
        <taxon>Xylariales</taxon>
        <taxon>Diatrypaceae</taxon>
        <taxon>Diatrype</taxon>
    </lineage>
</organism>
<keyword evidence="3" id="KW-1185">Reference proteome</keyword>
<dbReference type="Proteomes" id="UP001320420">
    <property type="component" value="Unassembled WGS sequence"/>
</dbReference>
<accession>A0AAN9YR99</accession>
<sequence length="125" mass="13526">MRAHKALDSDDAREAQWAATRAAGVGAAKWGAAMAALGGAGYVFSPLYRSLTIQFKVYIQMSGMILGGMIAADNGMRQYEHQARLQRRIARDRAAWEKFEQEYPEIDDPPPPPSASAPASGTGTK</sequence>
<dbReference type="EMBL" id="JAKJXP020000046">
    <property type="protein sequence ID" value="KAK7751652.1"/>
    <property type="molecule type" value="Genomic_DNA"/>
</dbReference>
<proteinExistence type="predicted"/>